<evidence type="ECO:0008006" key="3">
    <source>
        <dbReference type="Google" id="ProtNLM"/>
    </source>
</evidence>
<gene>
    <name evidence="1" type="ORF">Pa4123_74060</name>
</gene>
<organism evidence="1 2">
    <name type="scientific">Phytohabitans aurantiacus</name>
    <dbReference type="NCBI Taxonomy" id="3016789"/>
    <lineage>
        <taxon>Bacteria</taxon>
        <taxon>Bacillati</taxon>
        <taxon>Actinomycetota</taxon>
        <taxon>Actinomycetes</taxon>
        <taxon>Micromonosporales</taxon>
        <taxon>Micromonosporaceae</taxon>
    </lineage>
</organism>
<evidence type="ECO:0000313" key="1">
    <source>
        <dbReference type="EMBL" id="GLI02128.1"/>
    </source>
</evidence>
<proteinExistence type="predicted"/>
<reference evidence="1" key="1">
    <citation type="submission" date="2022-12" db="EMBL/GenBank/DDBJ databases">
        <title>New Phytohabitans aurantiacus sp. RD004123 nov., an actinomycete isolated from soil.</title>
        <authorList>
            <person name="Triningsih D.W."/>
            <person name="Harunari E."/>
            <person name="Igarashi Y."/>
        </authorList>
    </citation>
    <scope>NUCLEOTIDE SEQUENCE</scope>
    <source>
        <strain evidence="1">RD004123</strain>
    </source>
</reference>
<dbReference type="RefSeq" id="WP_281903609.1">
    <property type="nucleotide sequence ID" value="NZ_BSDI01000055.1"/>
</dbReference>
<dbReference type="Proteomes" id="UP001144280">
    <property type="component" value="Unassembled WGS sequence"/>
</dbReference>
<dbReference type="EMBL" id="BSDI01000055">
    <property type="protein sequence ID" value="GLI02128.1"/>
    <property type="molecule type" value="Genomic_DNA"/>
</dbReference>
<comment type="caution">
    <text evidence="1">The sequence shown here is derived from an EMBL/GenBank/DDBJ whole genome shotgun (WGS) entry which is preliminary data.</text>
</comment>
<protein>
    <recommendedName>
        <fullName evidence="3">Heparinase</fullName>
    </recommendedName>
</protein>
<accession>A0ABQ5R6U5</accession>
<sequence length="573" mass="60729">MAKADIDAHFVGQVRQALAARVDAVVEEGAGDAWRGLQHRHLAERIKVLVAAACGAAGYAGGADLLDHGVRLAGHLRELQGPSGLFTGGDNVDSPPDSAFSVNDLADSLLMLRRAEGSAHPLAKELEHLLAAATPGLVSGGVHTPNHRWELSAALARLFRVAPEAARPELASRVEQWLAEGVDIDGDGLYSERSANYAAFVSNPSLLAIAEIFDRPELVDAVERNLDATLDLLLPDGTVETVLSRRQDQRFPVTLSAYLMPLRHVARVRGRADLAWAADLALAQGILMPAEVAAHLVLHPDAALALPAAAEPARTRQRLFGAAGLLVDHRPATTTVVFGGSDYARHRRIRSGLANSPTFLRFFAGAAVLDSVRLSRTFFGLGPFRAGGLAVQRDAGGATTATLAETVSAAYYQPLARQDHDAAGDYHLVDEGRFSAAMDFGRRTADEVTLDTMVRARLTAEGVELDVDLGGASVDWVLELAFRPGGTVTGARPLGGDRWQLDAGAARYEVDGHAITVTLVDGPDTPALAAEPSYEPGEEYRYLGGTDAATGQLLYVTGRVPAHLRLLLTGSAP</sequence>
<evidence type="ECO:0000313" key="2">
    <source>
        <dbReference type="Proteomes" id="UP001144280"/>
    </source>
</evidence>
<keyword evidence="2" id="KW-1185">Reference proteome</keyword>
<name>A0ABQ5R6U5_9ACTN</name>